<organism evidence="1 2">
    <name type="scientific">Mycena pura</name>
    <dbReference type="NCBI Taxonomy" id="153505"/>
    <lineage>
        <taxon>Eukaryota</taxon>
        <taxon>Fungi</taxon>
        <taxon>Dikarya</taxon>
        <taxon>Basidiomycota</taxon>
        <taxon>Agaricomycotina</taxon>
        <taxon>Agaricomycetes</taxon>
        <taxon>Agaricomycetidae</taxon>
        <taxon>Agaricales</taxon>
        <taxon>Marasmiineae</taxon>
        <taxon>Mycenaceae</taxon>
        <taxon>Mycena</taxon>
    </lineage>
</organism>
<accession>A0AAD6YVR3</accession>
<evidence type="ECO:0000313" key="2">
    <source>
        <dbReference type="Proteomes" id="UP001219525"/>
    </source>
</evidence>
<evidence type="ECO:0000313" key="1">
    <source>
        <dbReference type="EMBL" id="KAJ7230679.1"/>
    </source>
</evidence>
<comment type="caution">
    <text evidence="1">The sequence shown here is derived from an EMBL/GenBank/DDBJ whole genome shotgun (WGS) entry which is preliminary data.</text>
</comment>
<dbReference type="EMBL" id="JARJCW010000001">
    <property type="protein sequence ID" value="KAJ7230679.1"/>
    <property type="molecule type" value="Genomic_DNA"/>
</dbReference>
<sequence>MHVKTRRTRAVWQAVGGGRRDGRAVHLAGGGWQAVGWRWDGQAAWAAAALRQAVHGRCGGRRDGGIAAGQAGSRAVLGVTVLPSQITKAKLHRLKSVGAGLVTATPGVATTLSRCRPGPAPATVTARFAPIEEEGNDRHAALFVINIVHVAIEDEAAGPMTCGTDNRRKKVFAFYARFANAIAREIIWAEMGTGKTSTSWFLPRSACGT</sequence>
<gene>
    <name evidence="1" type="ORF">GGX14DRAFT_384590</name>
</gene>
<proteinExistence type="predicted"/>
<keyword evidence="2" id="KW-1185">Reference proteome</keyword>
<name>A0AAD6YVR3_9AGAR</name>
<reference evidence="1" key="1">
    <citation type="submission" date="2023-03" db="EMBL/GenBank/DDBJ databases">
        <title>Massive genome expansion in bonnet fungi (Mycena s.s.) driven by repeated elements and novel gene families across ecological guilds.</title>
        <authorList>
            <consortium name="Lawrence Berkeley National Laboratory"/>
            <person name="Harder C.B."/>
            <person name="Miyauchi S."/>
            <person name="Viragh M."/>
            <person name="Kuo A."/>
            <person name="Thoen E."/>
            <person name="Andreopoulos B."/>
            <person name="Lu D."/>
            <person name="Skrede I."/>
            <person name="Drula E."/>
            <person name="Henrissat B."/>
            <person name="Morin E."/>
            <person name="Kohler A."/>
            <person name="Barry K."/>
            <person name="LaButti K."/>
            <person name="Morin E."/>
            <person name="Salamov A."/>
            <person name="Lipzen A."/>
            <person name="Mereny Z."/>
            <person name="Hegedus B."/>
            <person name="Baldrian P."/>
            <person name="Stursova M."/>
            <person name="Weitz H."/>
            <person name="Taylor A."/>
            <person name="Grigoriev I.V."/>
            <person name="Nagy L.G."/>
            <person name="Martin F."/>
            <person name="Kauserud H."/>
        </authorList>
    </citation>
    <scope>NUCLEOTIDE SEQUENCE</scope>
    <source>
        <strain evidence="1">9144</strain>
    </source>
</reference>
<dbReference type="Proteomes" id="UP001219525">
    <property type="component" value="Unassembled WGS sequence"/>
</dbReference>
<dbReference type="AlphaFoldDB" id="A0AAD6YVR3"/>
<protein>
    <submittedName>
        <fullName evidence="1">Uncharacterized protein</fullName>
    </submittedName>
</protein>